<protein>
    <submittedName>
        <fullName evidence="1">Uncharacterized protein</fullName>
    </submittedName>
</protein>
<organism evidence="1">
    <name type="scientific">Salmonella enterica</name>
    <name type="common">Salmonella choleraesuis</name>
    <dbReference type="NCBI Taxonomy" id="28901"/>
    <lineage>
        <taxon>Bacteria</taxon>
        <taxon>Pseudomonadati</taxon>
        <taxon>Pseudomonadota</taxon>
        <taxon>Gammaproteobacteria</taxon>
        <taxon>Enterobacterales</taxon>
        <taxon>Enterobacteriaceae</taxon>
        <taxon>Salmonella</taxon>
    </lineage>
</organism>
<dbReference type="Proteomes" id="UP000885418">
    <property type="component" value="Unassembled WGS sequence"/>
</dbReference>
<name>A0A402SW43_SALER</name>
<evidence type="ECO:0000313" key="1">
    <source>
        <dbReference type="EMBL" id="MIT46638.1"/>
    </source>
</evidence>
<comment type="caution">
    <text evidence="1">The sequence shown here is derived from an EMBL/GenBank/DDBJ whole genome shotgun (WGS) entry which is preliminary data.</text>
</comment>
<dbReference type="AlphaFoldDB" id="A0A402SW43"/>
<proteinExistence type="predicted"/>
<gene>
    <name evidence="1" type="ORF">ATQ15_24595</name>
</gene>
<reference evidence="1" key="1">
    <citation type="submission" date="2018-07" db="EMBL/GenBank/DDBJ databases">
        <authorList>
            <consortium name="GenomeTrakr network: Whole genome sequencing for foodborne pathogen traceback"/>
        </authorList>
    </citation>
    <scope>NUCLEOTIDE SEQUENCE [LARGE SCALE GENOMIC DNA]</scope>
    <source>
        <strain evidence="1">CFSAN034452</strain>
    </source>
</reference>
<dbReference type="EMBL" id="RSTW01000033">
    <property type="protein sequence ID" value="MIT46638.1"/>
    <property type="molecule type" value="Genomic_DNA"/>
</dbReference>
<accession>A0A402SW43</accession>
<sequence>MKNYVIEFKSVNVKKETINCTSFIQSETLFLAVHAFEEKNRGRGYITLSVREVDNNELSAINSLKKNVTFWFNECGLSKEGVLKEIESWFNFAFTTKEQNEAKREVINLLNKN</sequence>